<gene>
    <name evidence="2" type="ORF">RS030_111803</name>
</gene>
<name>A0AAV9Y2G3_9CRYT</name>
<organism evidence="2 3">
    <name type="scientific">Cryptosporidium xiaoi</name>
    <dbReference type="NCBI Taxonomy" id="659607"/>
    <lineage>
        <taxon>Eukaryota</taxon>
        <taxon>Sar</taxon>
        <taxon>Alveolata</taxon>
        <taxon>Apicomplexa</taxon>
        <taxon>Conoidasida</taxon>
        <taxon>Coccidia</taxon>
        <taxon>Eucoccidiorida</taxon>
        <taxon>Eimeriorina</taxon>
        <taxon>Cryptosporidiidae</taxon>
        <taxon>Cryptosporidium</taxon>
    </lineage>
</organism>
<dbReference type="GO" id="GO:0034599">
    <property type="term" value="P:cellular response to oxidative stress"/>
    <property type="evidence" value="ECO:0007669"/>
    <property type="project" value="TreeGrafter"/>
</dbReference>
<dbReference type="InterPro" id="IPR036249">
    <property type="entry name" value="Thioredoxin-like_sf"/>
</dbReference>
<sequence length="101" mass="11206">MSLAKEFVDNFIRSGTICVISKTTCPYCIRVVEALKKAGYSPNVEQIDLRKDVAEVQAYCNDISGTRTVPKVFVFGKFIGGCDDTLKKLEDKSFEKLISSS</sequence>
<dbReference type="Proteomes" id="UP001311799">
    <property type="component" value="Unassembled WGS sequence"/>
</dbReference>
<dbReference type="EMBL" id="JAWDEY010000002">
    <property type="protein sequence ID" value="KAK6591032.1"/>
    <property type="molecule type" value="Genomic_DNA"/>
</dbReference>
<dbReference type="PANTHER" id="PTHR45694">
    <property type="entry name" value="GLUTAREDOXIN 2"/>
    <property type="match status" value="1"/>
</dbReference>
<comment type="caution">
    <text evidence="2">The sequence shown here is derived from an EMBL/GenBank/DDBJ whole genome shotgun (WGS) entry which is preliminary data.</text>
</comment>
<protein>
    <submittedName>
        <fullName evidence="2">Glutaredoxin</fullName>
    </submittedName>
</protein>
<accession>A0AAV9Y2G3</accession>
<evidence type="ECO:0000259" key="1">
    <source>
        <dbReference type="Pfam" id="PF00462"/>
    </source>
</evidence>
<keyword evidence="3" id="KW-1185">Reference proteome</keyword>
<evidence type="ECO:0000313" key="2">
    <source>
        <dbReference type="EMBL" id="KAK6591032.1"/>
    </source>
</evidence>
<proteinExistence type="predicted"/>
<feature type="domain" description="Glutaredoxin" evidence="1">
    <location>
        <begin position="19"/>
        <end position="79"/>
    </location>
</feature>
<dbReference type="CDD" id="cd03419">
    <property type="entry name" value="GRX_GRXh_1_2_like"/>
    <property type="match status" value="1"/>
</dbReference>
<dbReference type="GO" id="GO:0005737">
    <property type="term" value="C:cytoplasm"/>
    <property type="evidence" value="ECO:0007669"/>
    <property type="project" value="TreeGrafter"/>
</dbReference>
<dbReference type="PRINTS" id="PR00160">
    <property type="entry name" value="GLUTAREDOXIN"/>
</dbReference>
<dbReference type="InterPro" id="IPR014025">
    <property type="entry name" value="Glutaredoxin_subgr"/>
</dbReference>
<dbReference type="Gene3D" id="3.40.30.10">
    <property type="entry name" value="Glutaredoxin"/>
    <property type="match status" value="1"/>
</dbReference>
<dbReference type="PANTHER" id="PTHR45694:SF18">
    <property type="entry name" value="GLUTAREDOXIN-1-RELATED"/>
    <property type="match status" value="1"/>
</dbReference>
<evidence type="ECO:0000313" key="3">
    <source>
        <dbReference type="Proteomes" id="UP001311799"/>
    </source>
</evidence>
<dbReference type="AlphaFoldDB" id="A0AAV9Y2G3"/>
<dbReference type="SUPFAM" id="SSF52833">
    <property type="entry name" value="Thioredoxin-like"/>
    <property type="match status" value="1"/>
</dbReference>
<dbReference type="Pfam" id="PF00462">
    <property type="entry name" value="Glutaredoxin"/>
    <property type="match status" value="1"/>
</dbReference>
<dbReference type="GO" id="GO:0015038">
    <property type="term" value="F:glutathione disulfide oxidoreductase activity"/>
    <property type="evidence" value="ECO:0007669"/>
    <property type="project" value="TreeGrafter"/>
</dbReference>
<reference evidence="2 3" key="1">
    <citation type="submission" date="2023-10" db="EMBL/GenBank/DDBJ databases">
        <title>Comparative genomics analysis reveals potential genetic determinants of host preference in Cryptosporidium xiaoi.</title>
        <authorList>
            <person name="Xiao L."/>
            <person name="Li J."/>
        </authorList>
    </citation>
    <scope>NUCLEOTIDE SEQUENCE [LARGE SCALE GENOMIC DNA]</scope>
    <source>
        <strain evidence="2 3">52996</strain>
    </source>
</reference>
<dbReference type="PROSITE" id="PS51354">
    <property type="entry name" value="GLUTAREDOXIN_2"/>
    <property type="match status" value="1"/>
</dbReference>
<dbReference type="InterPro" id="IPR002109">
    <property type="entry name" value="Glutaredoxin"/>
</dbReference>